<dbReference type="OrthoDB" id="384721at2"/>
<dbReference type="AlphaFoldDB" id="A0A2S2DRW9"/>
<dbReference type="Proteomes" id="UP000245468">
    <property type="component" value="Chromosome"/>
</dbReference>
<organism evidence="2 3">
    <name type="scientific">Aquirufa nivalisilvae</name>
    <dbReference type="NCBI Taxonomy" id="2516557"/>
    <lineage>
        <taxon>Bacteria</taxon>
        <taxon>Pseudomonadati</taxon>
        <taxon>Bacteroidota</taxon>
        <taxon>Cytophagia</taxon>
        <taxon>Cytophagales</taxon>
        <taxon>Flectobacillaceae</taxon>
        <taxon>Aquirufa</taxon>
    </lineage>
</organism>
<dbReference type="PANTHER" id="PTHR46211:SF1">
    <property type="entry name" value="GLYCEROPHOSPHODIESTER PHOSPHODIESTERASE, CYTOPLASMIC"/>
    <property type="match status" value="1"/>
</dbReference>
<dbReference type="CDD" id="cd08566">
    <property type="entry name" value="GDPD_AtGDE_like"/>
    <property type="match status" value="1"/>
</dbReference>
<dbReference type="GO" id="GO:0008889">
    <property type="term" value="F:glycerophosphodiester phosphodiesterase activity"/>
    <property type="evidence" value="ECO:0007669"/>
    <property type="project" value="UniProtKB-EC"/>
</dbReference>
<dbReference type="GO" id="GO:0006629">
    <property type="term" value="P:lipid metabolic process"/>
    <property type="evidence" value="ECO:0007669"/>
    <property type="project" value="InterPro"/>
</dbReference>
<evidence type="ECO:0000313" key="3">
    <source>
        <dbReference type="Proteomes" id="UP000245468"/>
    </source>
</evidence>
<dbReference type="Gene3D" id="3.20.20.190">
    <property type="entry name" value="Phosphatidylinositol (PI) phosphodiesterase"/>
    <property type="match status" value="1"/>
</dbReference>
<name>A0A2S2DRW9_9BACT</name>
<gene>
    <name evidence="2" type="primary">glpQ</name>
    <name evidence="2" type="ORF">HME7025_00169</name>
</gene>
<evidence type="ECO:0000259" key="1">
    <source>
        <dbReference type="PROSITE" id="PS51704"/>
    </source>
</evidence>
<dbReference type="PROSITE" id="PS50007">
    <property type="entry name" value="PIPLC_X_DOMAIN"/>
    <property type="match status" value="1"/>
</dbReference>
<dbReference type="SUPFAM" id="SSF51695">
    <property type="entry name" value="PLC-like phosphodiesterases"/>
    <property type="match status" value="1"/>
</dbReference>
<accession>A0A2S2DRW9</accession>
<sequence length="278" mass="31987">MKKNIWLMALTMASIMSCQRSISPNQMEAWSFKSQQKLRISAHRGNSGLAPENTLATFQKTLDMGVDFIEIDVRTSKDNQLVILHDGTLNRTTNGTGPIANLTLAEIKQLKANKGWEGQFPDERIPTLEETLQLVEKWNKQKNTKTYIYVDCKQVDPKPLLKLMKQYHLDKESVYYGDDDFLEKLKMEDPLSKRMPSLNKADEMEAKIKRLAPYAFDVNWLKMNAQLVKDIHEKNVRVYSDVLGPLDQAANYKKAKELGVDLIQTDHVKSVYRYFLGN</sequence>
<reference evidence="3" key="1">
    <citation type="submission" date="2018-05" db="EMBL/GenBank/DDBJ databases">
        <title>Pseudarcicella sp. HME7025 Genome sequencing and assembly.</title>
        <authorList>
            <person name="Kim H."/>
            <person name="Kang H."/>
            <person name="Joh K."/>
        </authorList>
    </citation>
    <scope>NUCLEOTIDE SEQUENCE [LARGE SCALE GENOMIC DNA]</scope>
    <source>
        <strain evidence="3">HME7025</strain>
    </source>
</reference>
<protein>
    <submittedName>
        <fullName evidence="2">Glycerophosphodiester phosphodiesterase</fullName>
        <ecNumber evidence="2">3.1.4.46</ecNumber>
    </submittedName>
</protein>
<feature type="domain" description="GP-PDE" evidence="1">
    <location>
        <begin position="38"/>
        <end position="275"/>
    </location>
</feature>
<dbReference type="InterPro" id="IPR030395">
    <property type="entry name" value="GP_PDE_dom"/>
</dbReference>
<dbReference type="KEGG" id="psez:HME7025_00169"/>
<dbReference type="InterPro" id="IPR017946">
    <property type="entry name" value="PLC-like_Pdiesterase_TIM-brl"/>
</dbReference>
<dbReference type="EMBL" id="CP029346">
    <property type="protein sequence ID" value="AWL08052.1"/>
    <property type="molecule type" value="Genomic_DNA"/>
</dbReference>
<evidence type="ECO:0000313" key="2">
    <source>
        <dbReference type="EMBL" id="AWL08052.1"/>
    </source>
</evidence>
<dbReference type="EC" id="3.1.4.46" evidence="2"/>
<dbReference type="PROSITE" id="PS51257">
    <property type="entry name" value="PROKAR_LIPOPROTEIN"/>
    <property type="match status" value="1"/>
</dbReference>
<dbReference type="RefSeq" id="WP_109321827.1">
    <property type="nucleotide sequence ID" value="NZ_CP029346.1"/>
</dbReference>
<proteinExistence type="predicted"/>
<keyword evidence="3" id="KW-1185">Reference proteome</keyword>
<dbReference type="PANTHER" id="PTHR46211">
    <property type="entry name" value="GLYCEROPHOSPHORYL DIESTER PHOSPHODIESTERASE"/>
    <property type="match status" value="1"/>
</dbReference>
<dbReference type="Pfam" id="PF03009">
    <property type="entry name" value="GDPD"/>
    <property type="match status" value="1"/>
</dbReference>
<keyword evidence="2" id="KW-0378">Hydrolase</keyword>
<dbReference type="PROSITE" id="PS51704">
    <property type="entry name" value="GP_PDE"/>
    <property type="match status" value="1"/>
</dbReference>